<evidence type="ECO:0000256" key="1">
    <source>
        <dbReference type="ARBA" id="ARBA00023157"/>
    </source>
</evidence>
<dbReference type="Proteomes" id="UP001487740">
    <property type="component" value="Unassembled WGS sequence"/>
</dbReference>
<dbReference type="AlphaFoldDB" id="A0AAW0UZ87"/>
<dbReference type="PROSITE" id="PS01180">
    <property type="entry name" value="CUB"/>
    <property type="match status" value="2"/>
</dbReference>
<dbReference type="PANTHER" id="PTHR47537:SF2">
    <property type="entry name" value="CUBILIN"/>
    <property type="match status" value="1"/>
</dbReference>
<protein>
    <recommendedName>
        <fullName evidence="3">CUB domain-containing protein</fullName>
    </recommendedName>
</protein>
<reference evidence="4 5" key="1">
    <citation type="submission" date="2023-03" db="EMBL/GenBank/DDBJ databases">
        <title>High-quality genome of Scylla paramamosain provides insights in environmental adaptation.</title>
        <authorList>
            <person name="Zhang L."/>
        </authorList>
    </citation>
    <scope>NUCLEOTIDE SEQUENCE [LARGE SCALE GENOMIC DNA]</scope>
    <source>
        <strain evidence="4">LZ_2023a</strain>
        <tissue evidence="4">Muscle</tissue>
    </source>
</reference>
<proteinExistence type="predicted"/>
<accession>A0AAW0UZ87</accession>
<comment type="caution">
    <text evidence="4">The sequence shown here is derived from an EMBL/GenBank/DDBJ whole genome shotgun (WGS) entry which is preliminary data.</text>
</comment>
<keyword evidence="5" id="KW-1185">Reference proteome</keyword>
<dbReference type="SUPFAM" id="SSF49854">
    <property type="entry name" value="Spermadhesin, CUB domain"/>
    <property type="match status" value="2"/>
</dbReference>
<keyword evidence="1" id="KW-1015">Disulfide bond</keyword>
<evidence type="ECO:0000313" key="5">
    <source>
        <dbReference type="Proteomes" id="UP001487740"/>
    </source>
</evidence>
<organism evidence="4 5">
    <name type="scientific">Scylla paramamosain</name>
    <name type="common">Mud crab</name>
    <dbReference type="NCBI Taxonomy" id="85552"/>
    <lineage>
        <taxon>Eukaryota</taxon>
        <taxon>Metazoa</taxon>
        <taxon>Ecdysozoa</taxon>
        <taxon>Arthropoda</taxon>
        <taxon>Crustacea</taxon>
        <taxon>Multicrustacea</taxon>
        <taxon>Malacostraca</taxon>
        <taxon>Eumalacostraca</taxon>
        <taxon>Eucarida</taxon>
        <taxon>Decapoda</taxon>
        <taxon>Pleocyemata</taxon>
        <taxon>Brachyura</taxon>
        <taxon>Eubrachyura</taxon>
        <taxon>Portunoidea</taxon>
        <taxon>Portunidae</taxon>
        <taxon>Portuninae</taxon>
        <taxon>Scylla</taxon>
    </lineage>
</organism>
<evidence type="ECO:0000256" key="2">
    <source>
        <dbReference type="PROSITE-ProRule" id="PRU00059"/>
    </source>
</evidence>
<dbReference type="SMART" id="SM00042">
    <property type="entry name" value="CUB"/>
    <property type="match status" value="2"/>
</dbReference>
<dbReference type="InterPro" id="IPR035914">
    <property type="entry name" value="Sperma_CUB_dom_sf"/>
</dbReference>
<dbReference type="Gene3D" id="2.60.120.290">
    <property type="entry name" value="Spermadhesin, CUB domain"/>
    <property type="match status" value="2"/>
</dbReference>
<evidence type="ECO:0000313" key="4">
    <source>
        <dbReference type="EMBL" id="KAK8404331.1"/>
    </source>
</evidence>
<dbReference type="InterPro" id="IPR053207">
    <property type="entry name" value="Non-NMDA_GluR_Accessory"/>
</dbReference>
<dbReference type="Pfam" id="PF00431">
    <property type="entry name" value="CUB"/>
    <property type="match status" value="2"/>
</dbReference>
<sequence>MEAWRGRDGHWLGMNGSLISPNFPMPYPSRLQCRVDLKAPQQHRIRLHFTHFYLYHPLNSSHRNCEVMDSLTVSESPTSRLGTFCGVGKPLPIMSSGSFLSLVFRSLTSGPHVTGYRAIYTFLRDFGLTSGHQLLHHPCTFEFNSTLYPSGEIHSPNPGGKYPRNTVCHYVFHGRSDQRVRLDFKFLDVEGVAPCSLDSDSDFVEFSSQPGEHEYVLPRRCGRFAPKAVESEGSFLRVTFRSNHKYEGLGFAASFRFFTAKNKKTPGHMQPLSVAASGSGGVWWWRHDRWLAETVARVCGVFLLLRLL</sequence>
<comment type="caution">
    <text evidence="2">Lacks conserved residue(s) required for the propagation of feature annotation.</text>
</comment>
<feature type="domain" description="CUB" evidence="3">
    <location>
        <begin position="7"/>
        <end position="123"/>
    </location>
</feature>
<evidence type="ECO:0000259" key="3">
    <source>
        <dbReference type="PROSITE" id="PS01180"/>
    </source>
</evidence>
<gene>
    <name evidence="4" type="ORF">O3P69_007566</name>
</gene>
<name>A0AAW0UZ87_SCYPA</name>
<feature type="domain" description="CUB" evidence="3">
    <location>
        <begin position="139"/>
        <end position="258"/>
    </location>
</feature>
<dbReference type="InterPro" id="IPR000859">
    <property type="entry name" value="CUB_dom"/>
</dbReference>
<dbReference type="GO" id="GO:0005886">
    <property type="term" value="C:plasma membrane"/>
    <property type="evidence" value="ECO:0007669"/>
    <property type="project" value="TreeGrafter"/>
</dbReference>
<dbReference type="PANTHER" id="PTHR47537">
    <property type="entry name" value="CUBILIN"/>
    <property type="match status" value="1"/>
</dbReference>
<dbReference type="CDD" id="cd00041">
    <property type="entry name" value="CUB"/>
    <property type="match status" value="2"/>
</dbReference>
<dbReference type="EMBL" id="JARAKH010000004">
    <property type="protein sequence ID" value="KAK8404331.1"/>
    <property type="molecule type" value="Genomic_DNA"/>
</dbReference>